<evidence type="ECO:0000259" key="1">
    <source>
        <dbReference type="Pfam" id="PF14230"/>
    </source>
</evidence>
<name>A0A6J6UDL5_9ZZZZ</name>
<organism evidence="2">
    <name type="scientific">freshwater metagenome</name>
    <dbReference type="NCBI Taxonomy" id="449393"/>
    <lineage>
        <taxon>unclassified sequences</taxon>
        <taxon>metagenomes</taxon>
        <taxon>ecological metagenomes</taxon>
    </lineage>
</organism>
<dbReference type="Pfam" id="PF14230">
    <property type="entry name" value="DUF4333"/>
    <property type="match status" value="1"/>
</dbReference>
<reference evidence="2" key="1">
    <citation type="submission" date="2020-05" db="EMBL/GenBank/DDBJ databases">
        <authorList>
            <person name="Chiriac C."/>
            <person name="Salcher M."/>
            <person name="Ghai R."/>
            <person name="Kavagutti S V."/>
        </authorList>
    </citation>
    <scope>NUCLEOTIDE SEQUENCE</scope>
</reference>
<dbReference type="InterPro" id="IPR025637">
    <property type="entry name" value="DUF4333"/>
</dbReference>
<sequence>MTSTRYGKAAALLVPLFVVAALAAGCSGKVSVGENVVSQADLESGVATQLEETVGQAPASVSCEDDLVAEVDAEVRCTVTSDDGSEIGATVTVDSVDDTDVQYSVQVDES</sequence>
<proteinExistence type="predicted"/>
<dbReference type="EMBL" id="CAEZYU010000124">
    <property type="protein sequence ID" value="CAB4757646.1"/>
    <property type="molecule type" value="Genomic_DNA"/>
</dbReference>
<dbReference type="PROSITE" id="PS51257">
    <property type="entry name" value="PROKAR_LIPOPROTEIN"/>
    <property type="match status" value="1"/>
</dbReference>
<feature type="domain" description="DUF4333" evidence="1">
    <location>
        <begin position="22"/>
        <end position="97"/>
    </location>
</feature>
<protein>
    <submittedName>
        <fullName evidence="2">Unannotated protein</fullName>
    </submittedName>
</protein>
<dbReference type="EMBL" id="CAFBMG010000284">
    <property type="protein sequence ID" value="CAB4924103.1"/>
    <property type="molecule type" value="Genomic_DNA"/>
</dbReference>
<dbReference type="AlphaFoldDB" id="A0A6J6UDL5"/>
<accession>A0A6J6UDL5</accession>
<gene>
    <name evidence="2" type="ORF">UFOPK2766_02018</name>
    <name evidence="3" type="ORF">UFOPK3519_02091</name>
</gene>
<evidence type="ECO:0000313" key="3">
    <source>
        <dbReference type="EMBL" id="CAB4924103.1"/>
    </source>
</evidence>
<evidence type="ECO:0000313" key="2">
    <source>
        <dbReference type="EMBL" id="CAB4757646.1"/>
    </source>
</evidence>